<feature type="compositionally biased region" description="Basic and acidic residues" evidence="1">
    <location>
        <begin position="163"/>
        <end position="198"/>
    </location>
</feature>
<reference evidence="2 3" key="2">
    <citation type="submission" date="2018-11" db="EMBL/GenBank/DDBJ databases">
        <authorList>
            <consortium name="Pathogen Informatics"/>
        </authorList>
    </citation>
    <scope>NUCLEOTIDE SEQUENCE [LARGE SCALE GENOMIC DNA]</scope>
    <source>
        <strain evidence="2 3">NST_G2</strain>
    </source>
</reference>
<evidence type="ECO:0000313" key="3">
    <source>
        <dbReference type="Proteomes" id="UP000275846"/>
    </source>
</evidence>
<evidence type="ECO:0000313" key="4">
    <source>
        <dbReference type="WBParaSite" id="SSLN_0000848801-mRNA-1"/>
    </source>
</evidence>
<proteinExistence type="predicted"/>
<feature type="region of interest" description="Disordered" evidence="1">
    <location>
        <begin position="156"/>
        <end position="240"/>
    </location>
</feature>
<dbReference type="WBParaSite" id="SSLN_0000848801-mRNA-1">
    <property type="protein sequence ID" value="SSLN_0000848801-mRNA-1"/>
    <property type="gene ID" value="SSLN_0000848801"/>
</dbReference>
<keyword evidence="3" id="KW-1185">Reference proteome</keyword>
<organism evidence="4">
    <name type="scientific">Schistocephalus solidus</name>
    <name type="common">Tapeworm</name>
    <dbReference type="NCBI Taxonomy" id="70667"/>
    <lineage>
        <taxon>Eukaryota</taxon>
        <taxon>Metazoa</taxon>
        <taxon>Spiralia</taxon>
        <taxon>Lophotrochozoa</taxon>
        <taxon>Platyhelminthes</taxon>
        <taxon>Cestoda</taxon>
        <taxon>Eucestoda</taxon>
        <taxon>Diphyllobothriidea</taxon>
        <taxon>Diphyllobothriidae</taxon>
        <taxon>Schistocephalus</taxon>
    </lineage>
</organism>
<sequence>MTEQAQVASKCVGAVRALEATVFAVCWCSVDKFTSLCAMDSHPSLGLKLEPHLGDDEAVIHPTIGITDHLRYQHVLSISPPDENIVQQLPAPRPRVHQRGLLPRWRVEEGVGQQETVFRTRSQKKEAVIVYVGSPEQSGEGSSTTLQGHSEDFAEATADQPGDLERSRPEQTCLEKDSEDRSSNLRSQQDRRHHDQKSGTKVTNAPDQHRQSPRPANMPTLSTHLPHANRPGRTSSDAMHQQSDNANFYVKFCQNSFGLPPPSPMASIPLLPPS</sequence>
<gene>
    <name evidence="2" type="ORF">SSLN_LOCUS8164</name>
</gene>
<dbReference type="AlphaFoldDB" id="A0A183SVB6"/>
<protein>
    <submittedName>
        <fullName evidence="2 4">Uncharacterized protein</fullName>
    </submittedName>
</protein>
<accession>A0A183SVB6</accession>
<name>A0A183SVB6_SCHSO</name>
<reference evidence="4" key="1">
    <citation type="submission" date="2016-06" db="UniProtKB">
        <authorList>
            <consortium name="WormBaseParasite"/>
        </authorList>
    </citation>
    <scope>IDENTIFICATION</scope>
</reference>
<evidence type="ECO:0000313" key="2">
    <source>
        <dbReference type="EMBL" id="VDL94549.1"/>
    </source>
</evidence>
<dbReference type="Proteomes" id="UP000275846">
    <property type="component" value="Unassembled WGS sequence"/>
</dbReference>
<dbReference type="EMBL" id="UYSU01034507">
    <property type="protein sequence ID" value="VDL94549.1"/>
    <property type="molecule type" value="Genomic_DNA"/>
</dbReference>
<evidence type="ECO:0000256" key="1">
    <source>
        <dbReference type="SAM" id="MobiDB-lite"/>
    </source>
</evidence>